<proteinExistence type="predicted"/>
<keyword evidence="3" id="KW-1185">Reference proteome</keyword>
<organism evidence="2 3">
    <name type="scientific">Reticulomyxa filosa</name>
    <dbReference type="NCBI Taxonomy" id="46433"/>
    <lineage>
        <taxon>Eukaryota</taxon>
        <taxon>Sar</taxon>
        <taxon>Rhizaria</taxon>
        <taxon>Retaria</taxon>
        <taxon>Foraminifera</taxon>
        <taxon>Monothalamids</taxon>
        <taxon>Reticulomyxidae</taxon>
        <taxon>Reticulomyxa</taxon>
    </lineage>
</organism>
<dbReference type="EMBL" id="ASPP01013440">
    <property type="protein sequence ID" value="ETO19651.1"/>
    <property type="molecule type" value="Genomic_DNA"/>
</dbReference>
<sequence>ELPAVEQIFAPKPSVFEKQLPVKGMDGENVKNLEGTKQKGREVAFDKPSKETPSEKEEEKEYEQEMQEASRRRKIDTHSEEFLSRKTPVSTLELDEILAWIESHHTKDSIPSWSRLRSYVNRHSTCVHGRMRTQRELWSIYRAYQLKVCIFFFLKGEKRGKKKKKKNLKKIHCSCMCICTCMYVYVNNKRETEIGRKYKQKKMGERKRKGSTCTCILIETKASIGLGQQSQFPNRTTGSDKECEREAYAAVDQQAGKRKTRIEQRVATTKRTIERLERARERNDKLLS</sequence>
<accession>X6N0P6</accession>
<comment type="caution">
    <text evidence="2">The sequence shown here is derived from an EMBL/GenBank/DDBJ whole genome shotgun (WGS) entry which is preliminary data.</text>
</comment>
<dbReference type="AlphaFoldDB" id="X6N0P6"/>
<evidence type="ECO:0000313" key="2">
    <source>
        <dbReference type="EMBL" id="ETO19651.1"/>
    </source>
</evidence>
<name>X6N0P6_RETFI</name>
<evidence type="ECO:0000313" key="3">
    <source>
        <dbReference type="Proteomes" id="UP000023152"/>
    </source>
</evidence>
<evidence type="ECO:0000256" key="1">
    <source>
        <dbReference type="SAM" id="MobiDB-lite"/>
    </source>
</evidence>
<feature type="non-terminal residue" evidence="2">
    <location>
        <position position="1"/>
    </location>
</feature>
<feature type="region of interest" description="Disordered" evidence="1">
    <location>
        <begin position="26"/>
        <end position="79"/>
    </location>
</feature>
<reference evidence="2 3" key="1">
    <citation type="journal article" date="2013" name="Curr. Biol.">
        <title>The Genome of the Foraminiferan Reticulomyxa filosa.</title>
        <authorList>
            <person name="Glockner G."/>
            <person name="Hulsmann N."/>
            <person name="Schleicher M."/>
            <person name="Noegel A.A."/>
            <person name="Eichinger L."/>
            <person name="Gallinger C."/>
            <person name="Pawlowski J."/>
            <person name="Sierra R."/>
            <person name="Euteneuer U."/>
            <person name="Pillet L."/>
            <person name="Moustafa A."/>
            <person name="Platzer M."/>
            <person name="Groth M."/>
            <person name="Szafranski K."/>
            <person name="Schliwa M."/>
        </authorList>
    </citation>
    <scope>NUCLEOTIDE SEQUENCE [LARGE SCALE GENOMIC DNA]</scope>
</reference>
<dbReference type="Proteomes" id="UP000023152">
    <property type="component" value="Unassembled WGS sequence"/>
</dbReference>
<gene>
    <name evidence="2" type="ORF">RFI_17579</name>
</gene>
<feature type="compositionally biased region" description="Basic and acidic residues" evidence="1">
    <location>
        <begin position="26"/>
        <end position="59"/>
    </location>
</feature>
<protein>
    <submittedName>
        <fullName evidence="2">Uncharacterized protein</fullName>
    </submittedName>
</protein>